<dbReference type="SMART" id="SM00028">
    <property type="entry name" value="TPR"/>
    <property type="match status" value="4"/>
</dbReference>
<dbReference type="Gene3D" id="1.25.40.10">
    <property type="entry name" value="Tetratricopeptide repeat domain"/>
    <property type="match status" value="3"/>
</dbReference>
<protein>
    <recommendedName>
        <fullName evidence="3">protein O-GlcNAc transferase</fullName>
        <ecNumber evidence="3">2.4.1.255</ecNumber>
    </recommendedName>
</protein>
<keyword evidence="5" id="KW-0808">Transferase</keyword>
<evidence type="ECO:0000259" key="9">
    <source>
        <dbReference type="Pfam" id="PF13844"/>
    </source>
</evidence>
<dbReference type="AlphaFoldDB" id="A0A1F7YG32"/>
<proteinExistence type="inferred from homology"/>
<organism evidence="10 11">
    <name type="scientific">Candidatus Woesebacteria bacterium RIFCSPHIGHO2_01_FULL_40_22</name>
    <dbReference type="NCBI Taxonomy" id="1802499"/>
    <lineage>
        <taxon>Bacteria</taxon>
        <taxon>Candidatus Woeseibacteriota</taxon>
    </lineage>
</organism>
<dbReference type="Pfam" id="PF13432">
    <property type="entry name" value="TPR_16"/>
    <property type="match status" value="1"/>
</dbReference>
<dbReference type="PANTHER" id="PTHR44366:SF1">
    <property type="entry name" value="UDP-N-ACETYLGLUCOSAMINE--PEPTIDE N-ACETYLGLUCOSAMINYLTRANSFERASE 110 KDA SUBUNIT"/>
    <property type="match status" value="1"/>
</dbReference>
<dbReference type="EC" id="2.4.1.255" evidence="3"/>
<gene>
    <name evidence="10" type="ORF">A2628_03755</name>
</gene>
<keyword evidence="7 8" id="KW-0802">TPR repeat</keyword>
<dbReference type="EMBL" id="MGGL01000014">
    <property type="protein sequence ID" value="OGM26291.1"/>
    <property type="molecule type" value="Genomic_DNA"/>
</dbReference>
<evidence type="ECO:0000256" key="2">
    <source>
        <dbReference type="ARBA" id="ARBA00005386"/>
    </source>
</evidence>
<dbReference type="InterPro" id="IPR029489">
    <property type="entry name" value="OGT/SEC/SPY_C"/>
</dbReference>
<dbReference type="InterPro" id="IPR037919">
    <property type="entry name" value="OGT"/>
</dbReference>
<evidence type="ECO:0000256" key="5">
    <source>
        <dbReference type="ARBA" id="ARBA00022679"/>
    </source>
</evidence>
<reference evidence="10 11" key="1">
    <citation type="journal article" date="2016" name="Nat. Commun.">
        <title>Thousands of microbial genomes shed light on interconnected biogeochemical processes in an aquifer system.</title>
        <authorList>
            <person name="Anantharaman K."/>
            <person name="Brown C.T."/>
            <person name="Hug L.A."/>
            <person name="Sharon I."/>
            <person name="Castelle C.J."/>
            <person name="Probst A.J."/>
            <person name="Thomas B.C."/>
            <person name="Singh A."/>
            <person name="Wilkins M.J."/>
            <person name="Karaoz U."/>
            <person name="Brodie E.L."/>
            <person name="Williams K.H."/>
            <person name="Hubbard S.S."/>
            <person name="Banfield J.F."/>
        </authorList>
    </citation>
    <scope>NUCLEOTIDE SEQUENCE [LARGE SCALE GENOMIC DNA]</scope>
</reference>
<evidence type="ECO:0000256" key="1">
    <source>
        <dbReference type="ARBA" id="ARBA00004922"/>
    </source>
</evidence>
<dbReference type="PROSITE" id="PS50005">
    <property type="entry name" value="TPR"/>
    <property type="match status" value="4"/>
</dbReference>
<evidence type="ECO:0000256" key="6">
    <source>
        <dbReference type="ARBA" id="ARBA00022737"/>
    </source>
</evidence>
<dbReference type="GO" id="GO:0097363">
    <property type="term" value="F:protein O-acetylglucosaminyltransferase activity"/>
    <property type="evidence" value="ECO:0007669"/>
    <property type="project" value="UniProtKB-EC"/>
</dbReference>
<dbReference type="GO" id="GO:0006493">
    <property type="term" value="P:protein O-linked glycosylation"/>
    <property type="evidence" value="ECO:0007669"/>
    <property type="project" value="InterPro"/>
</dbReference>
<feature type="repeat" description="TPR" evidence="8">
    <location>
        <begin position="5"/>
        <end position="38"/>
    </location>
</feature>
<accession>A0A1F7YG32</accession>
<dbReference type="Pfam" id="PF00515">
    <property type="entry name" value="TPR_1"/>
    <property type="match status" value="1"/>
</dbReference>
<comment type="caution">
    <text evidence="10">The sequence shown here is derived from an EMBL/GenBank/DDBJ whole genome shotgun (WGS) entry which is preliminary data.</text>
</comment>
<feature type="repeat" description="TPR" evidence="8">
    <location>
        <begin position="114"/>
        <end position="147"/>
    </location>
</feature>
<dbReference type="InterPro" id="IPR011990">
    <property type="entry name" value="TPR-like_helical_dom_sf"/>
</dbReference>
<name>A0A1F7YG32_9BACT</name>
<comment type="similarity">
    <text evidence="2">Belongs to the glycosyltransferase 41 family. O-GlcNAc transferase subfamily.</text>
</comment>
<feature type="repeat" description="TPR" evidence="8">
    <location>
        <begin position="46"/>
        <end position="79"/>
    </location>
</feature>
<dbReference type="PROSITE" id="PS50293">
    <property type="entry name" value="TPR_REGION"/>
    <property type="match status" value="1"/>
</dbReference>
<dbReference type="Gene3D" id="3.40.50.2000">
    <property type="entry name" value="Glycogen Phosphorylase B"/>
    <property type="match status" value="1"/>
</dbReference>
<dbReference type="PANTHER" id="PTHR44366">
    <property type="entry name" value="UDP-N-ACETYLGLUCOSAMINE--PEPTIDE N-ACETYLGLUCOSAMINYLTRANSFERASE 110 KDA SUBUNIT"/>
    <property type="match status" value="1"/>
</dbReference>
<evidence type="ECO:0000256" key="8">
    <source>
        <dbReference type="PROSITE-ProRule" id="PRU00339"/>
    </source>
</evidence>
<comment type="pathway">
    <text evidence="1">Protein modification; protein glycosylation.</text>
</comment>
<feature type="repeat" description="TPR" evidence="8">
    <location>
        <begin position="80"/>
        <end position="113"/>
    </location>
</feature>
<evidence type="ECO:0000256" key="3">
    <source>
        <dbReference type="ARBA" id="ARBA00011970"/>
    </source>
</evidence>
<dbReference type="Pfam" id="PF13414">
    <property type="entry name" value="TPR_11"/>
    <property type="match status" value="1"/>
</dbReference>
<dbReference type="Pfam" id="PF13844">
    <property type="entry name" value="Glyco_transf_41"/>
    <property type="match status" value="2"/>
</dbReference>
<evidence type="ECO:0000256" key="7">
    <source>
        <dbReference type="ARBA" id="ARBA00022803"/>
    </source>
</evidence>
<evidence type="ECO:0000256" key="4">
    <source>
        <dbReference type="ARBA" id="ARBA00022676"/>
    </source>
</evidence>
<evidence type="ECO:0000313" key="11">
    <source>
        <dbReference type="Proteomes" id="UP000179221"/>
    </source>
</evidence>
<dbReference type="UniPathway" id="UPA00378"/>
<dbReference type="InterPro" id="IPR019734">
    <property type="entry name" value="TPR_rpt"/>
</dbReference>
<dbReference type="Gene3D" id="3.40.50.11380">
    <property type="match status" value="1"/>
</dbReference>
<feature type="domain" description="O-GlcNAc transferase C-terminal" evidence="9">
    <location>
        <begin position="392"/>
        <end position="579"/>
    </location>
</feature>
<dbReference type="SUPFAM" id="SSF48452">
    <property type="entry name" value="TPR-like"/>
    <property type="match status" value="1"/>
</dbReference>
<feature type="domain" description="O-GlcNAc transferase C-terminal" evidence="9">
    <location>
        <begin position="223"/>
        <end position="388"/>
    </location>
</feature>
<keyword evidence="6" id="KW-0677">Repeat</keyword>
<keyword evidence="4" id="KW-0328">Glycosyltransferase</keyword>
<sequence>MTLSAQDRNRKAIALANTGNLDRAIEEFNQAYRLDPEYQDARLNLAVAYNNRGVIFQERGFYDNSLADYKNALRFNPCYPETFNNLGNLLVLIGKLDEAVKCYLASIKLNPGSVESYCNLGMAYKDLGKRNEAIAAYKKTIELDPENRLAYVFLINLLRYRCEWRTIKKLEKKLKKVDSNELIAGETPFINITRSENVRENFEVARIWGKNMGKPASLVNLKFSFQKRKKKILHIGYLSNDFRNHAVAHLDVRLFELHNRSAFKVFGYSYGEDDNSYYRKYISKSCDKFLDVRRMDNAEAAKTIYNDKVDILVDLTGHTRGNRLEICAFKPAPLQVTWLGFPGTTGASFMDYIIADRVLIPKKHQKYYSEKVVYMQGCYQITDNTQVISDKIYTRADFGLPERGVIFAAFNQAYKIEPRMFDIWMEILKDVSGSVLWQLESDDETTGNLKKEARVRGVDPERVIIAPRLNKSEHLARHKLADIGLDTYIVNGHTTSSDCLWAGLPYITLMGSHFASRVAASILTAAGLPELITHGFQEYKNLVVHLANHPEELLQLRLKLKSNRLTYPLFDTELFVKNLEKVYEIMWERYLGGLKPGIISLP</sequence>
<dbReference type="Proteomes" id="UP000179221">
    <property type="component" value="Unassembled WGS sequence"/>
</dbReference>
<evidence type="ECO:0000313" key="10">
    <source>
        <dbReference type="EMBL" id="OGM26291.1"/>
    </source>
</evidence>